<feature type="signal peptide" evidence="1">
    <location>
        <begin position="1"/>
        <end position="21"/>
    </location>
</feature>
<gene>
    <name evidence="2" type="ORF">LNL84_12610</name>
</gene>
<name>A0A9X1WCB1_9VIBR</name>
<dbReference type="RefSeq" id="WP_244357883.1">
    <property type="nucleotide sequence ID" value="NZ_JAJNNZ010000009.1"/>
</dbReference>
<feature type="chain" id="PRO_5040981112" evidence="1">
    <location>
        <begin position="22"/>
        <end position="177"/>
    </location>
</feature>
<evidence type="ECO:0000313" key="3">
    <source>
        <dbReference type="Proteomes" id="UP001139488"/>
    </source>
</evidence>
<proteinExistence type="predicted"/>
<evidence type="ECO:0000256" key="1">
    <source>
        <dbReference type="SAM" id="SignalP"/>
    </source>
</evidence>
<keyword evidence="3" id="KW-1185">Reference proteome</keyword>
<dbReference type="AlphaFoldDB" id="A0A9X1WCB1"/>
<evidence type="ECO:0000313" key="2">
    <source>
        <dbReference type="EMBL" id="MCJ2377671.1"/>
    </source>
</evidence>
<accession>A0A9X1WCB1</accession>
<sequence length="177" mass="20289">MYQLRKILFVVTPMMVSFSWASTPELTCNSIKNDLENRWYLSQDCPIGKGVWGDPRVHLSGASYWIQCGFVEGRAFRTLPKQFIQTTNASIWFKQEDRSKRCLIGPFDNFKAAKSELLAVKQVRGLNDAFIRSVDVAIRVTSNKHATSQKQQGKSRRKVTPYMIAGQHGRNDCQCYF</sequence>
<organism evidence="2 3">
    <name type="scientific">Vibrio gelatinilyticus</name>
    <dbReference type="NCBI Taxonomy" id="2893468"/>
    <lineage>
        <taxon>Bacteria</taxon>
        <taxon>Pseudomonadati</taxon>
        <taxon>Pseudomonadota</taxon>
        <taxon>Gammaproteobacteria</taxon>
        <taxon>Vibrionales</taxon>
        <taxon>Vibrionaceae</taxon>
        <taxon>Vibrio</taxon>
    </lineage>
</organism>
<keyword evidence="1" id="KW-0732">Signal</keyword>
<protein>
    <submittedName>
        <fullName evidence="2">SPOR domain-containing protein</fullName>
    </submittedName>
</protein>
<comment type="caution">
    <text evidence="2">The sequence shown here is derived from an EMBL/GenBank/DDBJ whole genome shotgun (WGS) entry which is preliminary data.</text>
</comment>
<dbReference type="Proteomes" id="UP001139488">
    <property type="component" value="Unassembled WGS sequence"/>
</dbReference>
<reference evidence="2" key="1">
    <citation type="submission" date="2021-11" db="EMBL/GenBank/DDBJ databases">
        <title>Vibrio ZSDE26 sp. nov. and Vibrio ZSDZ34 sp. nov., isolated from coastal seawater in Qingdao.</title>
        <authorList>
            <person name="Zhang P."/>
        </authorList>
    </citation>
    <scope>NUCLEOTIDE SEQUENCE</scope>
    <source>
        <strain evidence="2">ZSDZ34</strain>
    </source>
</reference>
<dbReference type="EMBL" id="JAJNNZ010000009">
    <property type="protein sequence ID" value="MCJ2377671.1"/>
    <property type="molecule type" value="Genomic_DNA"/>
</dbReference>